<dbReference type="PROSITE" id="PS51211">
    <property type="entry name" value="VITELLOGENIN"/>
    <property type="match status" value="1"/>
</dbReference>
<evidence type="ECO:0000259" key="12">
    <source>
        <dbReference type="PROSITE" id="PS51233"/>
    </source>
</evidence>
<dbReference type="InterPro" id="IPR015819">
    <property type="entry name" value="Lipid_transp_b-sht_shell"/>
</dbReference>
<dbReference type="Pfam" id="PF01347">
    <property type="entry name" value="Vitellogenin_N"/>
    <property type="match status" value="1"/>
</dbReference>
<dbReference type="PROSITE" id="PS51233">
    <property type="entry name" value="VWFD"/>
    <property type="match status" value="1"/>
</dbReference>
<keyword evidence="2" id="KW-0813">Transport</keyword>
<keyword evidence="4" id="KW-0732">Signal</keyword>
<evidence type="ECO:0000256" key="1">
    <source>
        <dbReference type="ARBA" id="ARBA00004613"/>
    </source>
</evidence>
<dbReference type="InterPro" id="IPR001747">
    <property type="entry name" value="Vitellogenin_N"/>
</dbReference>
<dbReference type="EMBL" id="CACVKT020005246">
    <property type="protein sequence ID" value="CAC5393996.1"/>
    <property type="molecule type" value="Genomic_DNA"/>
</dbReference>
<dbReference type="Pfam" id="PF09172">
    <property type="entry name" value="Vit_open_b-sht"/>
    <property type="match status" value="1"/>
</dbReference>
<evidence type="ECO:0000313" key="13">
    <source>
        <dbReference type="EMBL" id="CAC5393996.1"/>
    </source>
</evidence>
<accession>A0A6J8CEW2</accession>
<keyword evidence="8" id="KW-0325">Glycoprotein</keyword>
<evidence type="ECO:0000313" key="14">
    <source>
        <dbReference type="Proteomes" id="UP000507470"/>
    </source>
</evidence>
<comment type="caution">
    <text evidence="9">Lacks conserved residue(s) required for the propagation of feature annotation.</text>
</comment>
<dbReference type="GO" id="GO:0045735">
    <property type="term" value="F:nutrient reservoir activity"/>
    <property type="evidence" value="ECO:0007669"/>
    <property type="project" value="UniProtKB-KW"/>
</dbReference>
<dbReference type="InterPro" id="IPR011030">
    <property type="entry name" value="Lipovitellin_superhlx_dom"/>
</dbReference>
<dbReference type="GO" id="GO:0005576">
    <property type="term" value="C:extracellular region"/>
    <property type="evidence" value="ECO:0007669"/>
    <property type="project" value="UniProtKB-SubCell"/>
</dbReference>
<feature type="domain" description="VWFD" evidence="12">
    <location>
        <begin position="1890"/>
        <end position="2054"/>
    </location>
</feature>
<dbReference type="GO" id="GO:0005319">
    <property type="term" value="F:lipid transporter activity"/>
    <property type="evidence" value="ECO:0007669"/>
    <property type="project" value="InterPro"/>
</dbReference>
<reference evidence="13 14" key="1">
    <citation type="submission" date="2020-06" db="EMBL/GenBank/DDBJ databases">
        <authorList>
            <person name="Li R."/>
            <person name="Bekaert M."/>
        </authorList>
    </citation>
    <scope>NUCLEOTIDE SEQUENCE [LARGE SCALE GENOMIC DNA]</scope>
    <source>
        <strain evidence="14">wild</strain>
    </source>
</reference>
<dbReference type="Pfam" id="PF00094">
    <property type="entry name" value="VWD"/>
    <property type="match status" value="1"/>
</dbReference>
<evidence type="ECO:0000259" key="11">
    <source>
        <dbReference type="PROSITE" id="PS51211"/>
    </source>
</evidence>
<dbReference type="InterPro" id="IPR009454">
    <property type="entry name" value="Lipid_transpt_open_b-sht"/>
</dbReference>
<keyword evidence="3" id="KW-0964">Secreted</keyword>
<evidence type="ECO:0000256" key="4">
    <source>
        <dbReference type="ARBA" id="ARBA00022729"/>
    </source>
</evidence>
<keyword evidence="14" id="KW-1185">Reference proteome</keyword>
<dbReference type="Gene3D" id="1.25.10.20">
    <property type="entry name" value="Vitellinogen, superhelical"/>
    <property type="match status" value="1"/>
</dbReference>
<keyword evidence="7" id="KW-1015">Disulfide bond</keyword>
<dbReference type="InterPro" id="IPR050733">
    <property type="entry name" value="Vitellogenin/Apolipophorin"/>
</dbReference>
<dbReference type="OrthoDB" id="6053481at2759"/>
<evidence type="ECO:0000256" key="8">
    <source>
        <dbReference type="ARBA" id="ARBA00023180"/>
    </source>
</evidence>
<evidence type="ECO:0000256" key="2">
    <source>
        <dbReference type="ARBA" id="ARBA00022448"/>
    </source>
</evidence>
<organism evidence="13 14">
    <name type="scientific">Mytilus coruscus</name>
    <name type="common">Sea mussel</name>
    <dbReference type="NCBI Taxonomy" id="42192"/>
    <lineage>
        <taxon>Eukaryota</taxon>
        <taxon>Metazoa</taxon>
        <taxon>Spiralia</taxon>
        <taxon>Lophotrochozoa</taxon>
        <taxon>Mollusca</taxon>
        <taxon>Bivalvia</taxon>
        <taxon>Autobranchia</taxon>
        <taxon>Pteriomorphia</taxon>
        <taxon>Mytilida</taxon>
        <taxon>Mytiloidea</taxon>
        <taxon>Mytilidae</taxon>
        <taxon>Mytilinae</taxon>
        <taxon>Mytilus</taxon>
    </lineage>
</organism>
<feature type="compositionally biased region" description="Low complexity" evidence="10">
    <location>
        <begin position="812"/>
        <end position="828"/>
    </location>
</feature>
<protein>
    <recommendedName>
        <fullName evidence="15">Vitellogenin domain-containing protein</fullName>
    </recommendedName>
</protein>
<feature type="domain" description="Vitellogenin" evidence="11">
    <location>
        <begin position="28"/>
        <end position="695"/>
    </location>
</feature>
<evidence type="ECO:0000256" key="5">
    <source>
        <dbReference type="ARBA" id="ARBA00022761"/>
    </source>
</evidence>
<dbReference type="InterPro" id="IPR015816">
    <property type="entry name" value="Vitellinogen_b-sht_N"/>
</dbReference>
<evidence type="ECO:0000256" key="6">
    <source>
        <dbReference type="ARBA" id="ARBA00023055"/>
    </source>
</evidence>
<dbReference type="Pfam" id="PF06448">
    <property type="entry name" value="DUF1081"/>
    <property type="match status" value="1"/>
</dbReference>
<dbReference type="InterPro" id="IPR015255">
    <property type="entry name" value="Vitellinogen_open_b-sht"/>
</dbReference>
<evidence type="ECO:0000256" key="7">
    <source>
        <dbReference type="ARBA" id="ARBA00023157"/>
    </source>
</evidence>
<name>A0A6J8CEW2_MYTCO</name>
<dbReference type="Pfam" id="PF08742">
    <property type="entry name" value="C8"/>
    <property type="match status" value="1"/>
</dbReference>
<dbReference type="SMART" id="SM00216">
    <property type="entry name" value="VWD"/>
    <property type="match status" value="1"/>
</dbReference>
<dbReference type="SUPFAM" id="SSF56968">
    <property type="entry name" value="Lipovitellin-phosvitin complex, beta-sheet shell regions"/>
    <property type="match status" value="2"/>
</dbReference>
<dbReference type="PANTHER" id="PTHR23345">
    <property type="entry name" value="VITELLOGENIN-RELATED"/>
    <property type="match status" value="1"/>
</dbReference>
<dbReference type="PANTHER" id="PTHR23345:SF15">
    <property type="entry name" value="VITELLOGENIN 1-RELATED"/>
    <property type="match status" value="1"/>
</dbReference>
<dbReference type="SUPFAM" id="SSF48431">
    <property type="entry name" value="Lipovitellin-phosvitin complex, superhelical domain"/>
    <property type="match status" value="1"/>
</dbReference>
<evidence type="ECO:0000256" key="10">
    <source>
        <dbReference type="SAM" id="MobiDB-lite"/>
    </source>
</evidence>
<proteinExistence type="predicted"/>
<keyword evidence="6" id="KW-0445">Lipid transport</keyword>
<dbReference type="SMART" id="SM01169">
    <property type="entry name" value="DUF1943"/>
    <property type="match status" value="1"/>
</dbReference>
<feature type="region of interest" description="Disordered" evidence="10">
    <location>
        <begin position="812"/>
        <end position="834"/>
    </location>
</feature>
<comment type="subcellular location">
    <subcellularLocation>
        <location evidence="1">Secreted</location>
    </subcellularLocation>
</comment>
<evidence type="ECO:0000256" key="3">
    <source>
        <dbReference type="ARBA" id="ARBA00022525"/>
    </source>
</evidence>
<gene>
    <name evidence="13" type="ORF">MCOR_28801</name>
</gene>
<dbReference type="InterPro" id="IPR001846">
    <property type="entry name" value="VWF_type-D"/>
</dbReference>
<evidence type="ECO:0000256" key="9">
    <source>
        <dbReference type="PROSITE-ProRule" id="PRU00557"/>
    </source>
</evidence>
<dbReference type="SMART" id="SM00638">
    <property type="entry name" value="LPD_N"/>
    <property type="match status" value="1"/>
</dbReference>
<sequence>MKISQGRVAHAVPDTTGEDSFKSRDAYFTGHNSYSYTYTSTVESSFVGTTPSKSGFQYTCLVIIRVYTGFKSELKVKNCNVYKRVDSETEEYTEVLSSQLSADVSRYPLHFTFTNNQIDASSLKVHKDDPVYSINIKRGILSALQLEVLDPNEKQKTLSQVDIFGPCSIHYNVYDHIPGSIFTYRDVTVCDMPQIYTLQMRFFSVIKKIHGGYRQRQTSEPIYPFRSTVRCEYKISDTLISSIDCLQRQSFRPSANNGSIYATAITDVRQKFQFRSATPLTPVEMIELSADMKTVDFLFEFSIEEEVSVSQKIVQNQLDALVKSFRELDLQSWPELYQDFVWFMRHSTEENLQLIINDVLDCHGNQDGTCDLEKKMLEEEYFVDGLLSCATQACITVFTRCIKEDHVTWFTSRYFLYDLAINHEPTEQSGQLVLDICKKTNSTSCWLPLSVMVNKLYTSTTNQDLKQKEGVVFQAISTLHKALDNALQTKEELQTVGTTIIVRTLKAIGNIGEAVQEVYDTDGKLVRTILDLFDNNDVPFKVTKSAIQVFENMKLTSTIMEKLILLTSDINRQAVIRTTAFSVLMISEEQDIFYKMINLIHSEQMKYMQTYMVSYVQGLLENDQPDKKQLREAWQKALQTDGRSLPKIDDYLAGQTKYLELSRYFRLPFSVTDYGIQLEFDLVYDPASPVIESAIVRLNYYKDEKYNLLEMTTDILGLESLLDAVFESKGKGLFSLLSFLAEAKKSLEKGVNPQFAVFDKPLSEALNKIIKLVNHPQYVMPDGILTWKLYGYEVMYVDIGDILSMLIGSPQHPLSPQQRQHSHQQQQNHQKHRQPSGFIAKVMMMLARGYRLIKTRSAKVLDLTKIIPTISGASLNMTVLLTASMGLDVTAKADVSQYMRGTGPVQGTGELSIGFAGEFFGQMLVKLGDTMRAGCRMLTSLNGKAEMENSVTWNRGSKSDTTLANYTATVTRKNIDGNYNAIHVKSRLHHLHDDWTEIPADPKVQTTVKKCSGALLMLLSGNKVCMEFIYPDVTDSTTHPYFPLSGPFSADIVVSRADKDIKEFLVEMTYLITNGTTGPRKNVYLTYSAPGSKLKRQINIDIEQSLVEDNAIAKLDMPETGLHLDFVTKDLKQIDTEKKDIKSNQLTDFHLQLKGLTLLKTKLQIDETTTEEVIFDPKQGKDVKGNKTQIETSFSFAAPYVSLDVHFENLSEKLTSHIFTEFHVKYYCSKNLPIMYLLHIQPKLAAANNDVSEIEFVNNVAMGYLTGNNRLWSAEDSMHLSYPGQNFTLSNEMVANNTHAHRKTVITYIGSGDKQEIIEMNAHVKNESDSTNQHFCYDMIIEQKDRYDIHFKGHLLGSLRKKLFLLTDIHFKHKPGTENGVRRSQENLTVMKKSNGNACSIFELDEWEINVNLTVDAKQIFVVGQQRPKGLEFVWHLDVLYPDCKNEEAHIISDGAIGSHLQNQLSDFRYWLRSTFSLVTPVQTESKDYDIDFNIEYQWHDHTNYKLLYHGPSLNTSYLIHFERFPNKSAEITVKCHMDSLWKLLNFDYAEQYKIVYKGSGLAVSELEHSFEAMSAAGELRLYSKLSDDNTTLLILQDGYLNTSHPYLYGMTNISNQVILSKKAKSGMNVKLTRNHTEYYIDTVIMSPWAIDTSFSIKMPSRPKMFFLSWLNELVGSSSQKSTIQWNPLFTHKIVAILKAQKQKLANALSDASIVLERNLEKSIMSMMIPFVNKTVGHVISRIAVPVFHYLPLPSNMKRMIAVTLQGKTTVANQNSAGIEKGERIQNDDRRLNLFGEKLIGIITKLESRMLYILSSLLTEPPLLIKEIVTKKIKPHLYKAMKTNKISFIQPLIFKWKHFLAIPGLTTGEKYILGFIKLRLASHSEDKDTHTALIYDSSEVLTFDGKLFQTKGDSTCPLLMAADIRHGHFAVVYSREGVTVVTKKSMVTIYSGGQVFINSCNTPVKLPYETDEMKIIKKSVSRVISLGDGITISCDINNSHCNFKLKHHRNQTIGLLGNNDGEIGNDFQYPEGAISPSVDQFVSGYELETSKFCQSTSTGMLSQVKACDDINQKCMTLFTEVDSTLAVCFQKVDVTPFLESCQERVKSCMPSAICPSVHAYISKCDIVGITVEPSQQLDVCKQIYQSTEEIPSKALLDIVIVLYKEESNDFCLPCIETLVKYLQTCDKTDVKLTFIQFDSHTVPLHDVLMEGTQHGFRLHSQKVVTIIKAGQDLSEEEYNNLKDHYVANNIILNVISKYSILKYKGLVGIDWDQRIISFNSILDETRDLPQDFIIKLMSTTKGTLFNLMLLQKDRKTRMVGLIHHICQTQAYFNKNC</sequence>
<dbReference type="Gene3D" id="2.30.230.10">
    <property type="entry name" value="Lipovitellin, beta-sheet shell regions, chain A"/>
    <property type="match status" value="1"/>
</dbReference>
<evidence type="ECO:0008006" key="15">
    <source>
        <dbReference type="Google" id="ProtNLM"/>
    </source>
</evidence>
<dbReference type="Proteomes" id="UP000507470">
    <property type="component" value="Unassembled WGS sequence"/>
</dbReference>
<keyword evidence="5" id="KW-0758">Storage protein</keyword>
<dbReference type="InterPro" id="IPR014853">
    <property type="entry name" value="VWF/SSPO/ZAN-like_Cys-rich_dom"/>
</dbReference>